<dbReference type="RefSeq" id="WP_021876066.1">
    <property type="nucleotide sequence ID" value="NZ_CP018624.1"/>
</dbReference>
<evidence type="ECO:0000256" key="1">
    <source>
        <dbReference type="ARBA" id="ARBA00023125"/>
    </source>
</evidence>
<gene>
    <name evidence="3" type="ORF">K4H94_07180</name>
</gene>
<dbReference type="PANTHER" id="PTHR46558:SF11">
    <property type="entry name" value="HTH-TYPE TRANSCRIPTIONAL REGULATOR XRE"/>
    <property type="match status" value="1"/>
</dbReference>
<dbReference type="PROSITE" id="PS50943">
    <property type="entry name" value="HTH_CROC1"/>
    <property type="match status" value="1"/>
</dbReference>
<sequence>MITLADRLKELRKSNNLTQTELGKILGVGKTTISMYENGNSTPNDEIKLKISEYFNVSIDYLLGKTNIRNYVEITAEDKINKLIEESGINTIAAHFEGEEFTEDDLEDIENFINFVLAKKKKKK</sequence>
<protein>
    <submittedName>
        <fullName evidence="3">Helix-turn-helix domain-containing protein</fullName>
    </submittedName>
</protein>
<dbReference type="GeneID" id="66302073"/>
<dbReference type="CDD" id="cd00093">
    <property type="entry name" value="HTH_XRE"/>
    <property type="match status" value="1"/>
</dbReference>
<dbReference type="SUPFAM" id="SSF47413">
    <property type="entry name" value="lambda repressor-like DNA-binding domains"/>
    <property type="match status" value="1"/>
</dbReference>
<dbReference type="InterPro" id="IPR001387">
    <property type="entry name" value="Cro/C1-type_HTH"/>
</dbReference>
<accession>A0ABD4RH66</accession>
<dbReference type="Proteomes" id="UP000775179">
    <property type="component" value="Unassembled WGS sequence"/>
</dbReference>
<feature type="domain" description="HTH cro/C1-type" evidence="2">
    <location>
        <begin position="8"/>
        <end position="62"/>
    </location>
</feature>
<evidence type="ECO:0000313" key="4">
    <source>
        <dbReference type="Proteomes" id="UP000775179"/>
    </source>
</evidence>
<dbReference type="EMBL" id="JAIFTX010000013">
    <property type="protein sequence ID" value="MBX7290823.1"/>
    <property type="molecule type" value="Genomic_DNA"/>
</dbReference>
<keyword evidence="1" id="KW-0238">DNA-binding</keyword>
<dbReference type="InterPro" id="IPR010982">
    <property type="entry name" value="Lambda_DNA-bd_dom_sf"/>
</dbReference>
<organism evidence="3 4">
    <name type="scientific">Clostridium chauvoei</name>
    <dbReference type="NCBI Taxonomy" id="46867"/>
    <lineage>
        <taxon>Bacteria</taxon>
        <taxon>Bacillati</taxon>
        <taxon>Bacillota</taxon>
        <taxon>Clostridia</taxon>
        <taxon>Eubacteriales</taxon>
        <taxon>Clostridiaceae</taxon>
        <taxon>Clostridium</taxon>
    </lineage>
</organism>
<dbReference type="Gene3D" id="1.10.260.40">
    <property type="entry name" value="lambda repressor-like DNA-binding domains"/>
    <property type="match status" value="1"/>
</dbReference>
<evidence type="ECO:0000313" key="3">
    <source>
        <dbReference type="EMBL" id="MBX7290823.1"/>
    </source>
</evidence>
<dbReference type="GO" id="GO:0003677">
    <property type="term" value="F:DNA binding"/>
    <property type="evidence" value="ECO:0007669"/>
    <property type="project" value="UniProtKB-KW"/>
</dbReference>
<dbReference type="AlphaFoldDB" id="A0ABD4RH66"/>
<reference evidence="3 4" key="1">
    <citation type="submission" date="2021-08" db="EMBL/GenBank/DDBJ databases">
        <title>Genome sequence analysis of Clostridium chauvoei strains of European origin and evaluation of typing options for outbreak investigations.</title>
        <authorList>
            <person name="Abdel-Glil M."/>
            <person name="Thomas P."/>
            <person name="Seyboldt C."/>
        </authorList>
    </citation>
    <scope>NUCLEOTIDE SEQUENCE [LARGE SCALE GENOMIC DNA]</scope>
    <source>
        <strain evidence="3 4">S0260-09</strain>
    </source>
</reference>
<dbReference type="SMART" id="SM00530">
    <property type="entry name" value="HTH_XRE"/>
    <property type="match status" value="1"/>
</dbReference>
<evidence type="ECO:0000259" key="2">
    <source>
        <dbReference type="PROSITE" id="PS50943"/>
    </source>
</evidence>
<dbReference type="PANTHER" id="PTHR46558">
    <property type="entry name" value="TRACRIPTIONAL REGULATORY PROTEIN-RELATED-RELATED"/>
    <property type="match status" value="1"/>
</dbReference>
<dbReference type="Pfam" id="PF01381">
    <property type="entry name" value="HTH_3"/>
    <property type="match status" value="1"/>
</dbReference>
<dbReference type="KEGG" id="cchv:BTM20_09335"/>
<name>A0ABD4RH66_9CLOT</name>
<proteinExistence type="predicted"/>
<comment type="caution">
    <text evidence="3">The sequence shown here is derived from an EMBL/GenBank/DDBJ whole genome shotgun (WGS) entry which is preliminary data.</text>
</comment>